<accession>A0AAF0PPN3</accession>
<proteinExistence type="predicted"/>
<protein>
    <submittedName>
        <fullName evidence="2">Uncharacterized protein</fullName>
    </submittedName>
</protein>
<feature type="compositionally biased region" description="Basic and acidic residues" evidence="1">
    <location>
        <begin position="16"/>
        <end position="25"/>
    </location>
</feature>
<dbReference type="EMBL" id="CP133612">
    <property type="protein sequence ID" value="WMV08297.1"/>
    <property type="molecule type" value="Genomic_DNA"/>
</dbReference>
<feature type="region of interest" description="Disordered" evidence="1">
    <location>
        <begin position="1"/>
        <end position="32"/>
    </location>
</feature>
<gene>
    <name evidence="2" type="ORF">MTR67_001682</name>
</gene>
<feature type="compositionally biased region" description="Polar residues" evidence="1">
    <location>
        <begin position="1"/>
        <end position="12"/>
    </location>
</feature>
<organism evidence="2 3">
    <name type="scientific">Solanum verrucosum</name>
    <dbReference type="NCBI Taxonomy" id="315347"/>
    <lineage>
        <taxon>Eukaryota</taxon>
        <taxon>Viridiplantae</taxon>
        <taxon>Streptophyta</taxon>
        <taxon>Embryophyta</taxon>
        <taxon>Tracheophyta</taxon>
        <taxon>Spermatophyta</taxon>
        <taxon>Magnoliopsida</taxon>
        <taxon>eudicotyledons</taxon>
        <taxon>Gunneridae</taxon>
        <taxon>Pentapetalae</taxon>
        <taxon>asterids</taxon>
        <taxon>lamiids</taxon>
        <taxon>Solanales</taxon>
        <taxon>Solanaceae</taxon>
        <taxon>Solanoideae</taxon>
        <taxon>Solaneae</taxon>
        <taxon>Solanum</taxon>
    </lineage>
</organism>
<dbReference type="AlphaFoldDB" id="A0AAF0PPN3"/>
<evidence type="ECO:0000256" key="1">
    <source>
        <dbReference type="SAM" id="MobiDB-lite"/>
    </source>
</evidence>
<dbReference type="Proteomes" id="UP001234989">
    <property type="component" value="Chromosome 1"/>
</dbReference>
<feature type="non-terminal residue" evidence="2">
    <location>
        <position position="32"/>
    </location>
</feature>
<keyword evidence="3" id="KW-1185">Reference proteome</keyword>
<sequence length="32" mass="3722">MLSQVVTNQVGQQRGARQEETDTSRINKFLRM</sequence>
<name>A0AAF0PPN3_SOLVR</name>
<evidence type="ECO:0000313" key="2">
    <source>
        <dbReference type="EMBL" id="WMV08297.1"/>
    </source>
</evidence>
<evidence type="ECO:0000313" key="3">
    <source>
        <dbReference type="Proteomes" id="UP001234989"/>
    </source>
</evidence>
<reference evidence="2" key="1">
    <citation type="submission" date="2023-08" db="EMBL/GenBank/DDBJ databases">
        <title>A de novo genome assembly of Solanum verrucosum Schlechtendal, a Mexican diploid species geographically isolated from the other diploid A-genome species in potato relatives.</title>
        <authorList>
            <person name="Hosaka K."/>
        </authorList>
    </citation>
    <scope>NUCLEOTIDE SEQUENCE</scope>
    <source>
        <tissue evidence="2">Young leaves</tissue>
    </source>
</reference>